<keyword evidence="1" id="KW-1133">Transmembrane helix</keyword>
<organism evidence="2 3">
    <name type="scientific">Blattamonas nauphoetae</name>
    <dbReference type="NCBI Taxonomy" id="2049346"/>
    <lineage>
        <taxon>Eukaryota</taxon>
        <taxon>Metamonada</taxon>
        <taxon>Preaxostyla</taxon>
        <taxon>Oxymonadida</taxon>
        <taxon>Blattamonas</taxon>
    </lineage>
</organism>
<reference evidence="2 3" key="1">
    <citation type="journal article" date="2022" name="bioRxiv">
        <title>Genomics of Preaxostyla Flagellates Illuminates Evolutionary Transitions and the Path Towards Mitochondrial Loss.</title>
        <authorList>
            <person name="Novak L.V.F."/>
            <person name="Treitli S.C."/>
            <person name="Pyrih J."/>
            <person name="Halakuc P."/>
            <person name="Pipaliya S.V."/>
            <person name="Vacek V."/>
            <person name="Brzon O."/>
            <person name="Soukal P."/>
            <person name="Eme L."/>
            <person name="Dacks J.B."/>
            <person name="Karnkowska A."/>
            <person name="Elias M."/>
            <person name="Hampl V."/>
        </authorList>
    </citation>
    <scope>NUCLEOTIDE SEQUENCE [LARGE SCALE GENOMIC DNA]</scope>
    <source>
        <strain evidence="2">NAU3</strain>
        <tissue evidence="2">Gut</tissue>
    </source>
</reference>
<accession>A0ABQ9X0M6</accession>
<dbReference type="SMART" id="SM00175">
    <property type="entry name" value="RAB"/>
    <property type="match status" value="1"/>
</dbReference>
<comment type="caution">
    <text evidence="2">The sequence shown here is derived from an EMBL/GenBank/DDBJ whole genome shotgun (WGS) entry which is preliminary data.</text>
</comment>
<evidence type="ECO:0000256" key="1">
    <source>
        <dbReference type="SAM" id="Phobius"/>
    </source>
</evidence>
<dbReference type="PANTHER" id="PTHR47979">
    <property type="entry name" value="DRAB11-RELATED"/>
    <property type="match status" value="1"/>
</dbReference>
<keyword evidence="1" id="KW-0812">Transmembrane</keyword>
<dbReference type="SUPFAM" id="SSF52540">
    <property type="entry name" value="P-loop containing nucleoside triphosphate hydrolases"/>
    <property type="match status" value="1"/>
</dbReference>
<evidence type="ECO:0000313" key="2">
    <source>
        <dbReference type="EMBL" id="KAK2944502.1"/>
    </source>
</evidence>
<gene>
    <name evidence="2" type="ORF">BLNAU_20599</name>
</gene>
<keyword evidence="3" id="KW-1185">Reference proteome</keyword>
<name>A0ABQ9X0M6_9EUKA</name>
<dbReference type="Pfam" id="PF00071">
    <property type="entry name" value="Ras"/>
    <property type="match status" value="1"/>
</dbReference>
<proteinExistence type="predicted"/>
<dbReference type="Proteomes" id="UP001281761">
    <property type="component" value="Unassembled WGS sequence"/>
</dbReference>
<keyword evidence="1" id="KW-0472">Membrane</keyword>
<protein>
    <submittedName>
        <fullName evidence="2">GTP-binding protein ypt1</fullName>
    </submittedName>
</protein>
<dbReference type="InterPro" id="IPR027417">
    <property type="entry name" value="P-loop_NTPase"/>
</dbReference>
<dbReference type="EMBL" id="JARBJD010000296">
    <property type="protein sequence ID" value="KAK2944502.1"/>
    <property type="molecule type" value="Genomic_DNA"/>
</dbReference>
<feature type="transmembrane region" description="Helical" evidence="1">
    <location>
        <begin position="193"/>
        <end position="212"/>
    </location>
</feature>
<dbReference type="InterPro" id="IPR001806">
    <property type="entry name" value="Small_GTPase"/>
</dbReference>
<dbReference type="Gene3D" id="3.40.50.300">
    <property type="entry name" value="P-loop containing nucleotide triphosphate hydrolases"/>
    <property type="match status" value="1"/>
</dbReference>
<evidence type="ECO:0000313" key="3">
    <source>
        <dbReference type="Proteomes" id="UP001281761"/>
    </source>
</evidence>
<dbReference type="InterPro" id="IPR050209">
    <property type="entry name" value="Rab_GTPases_membrane_traffic"/>
</dbReference>
<sequence length="213" mass="24581">MEYDRLAKILIIGDYDSKGCNLQYHLAHSRYYVSGIGIDFVIRTIQTDEEKVKFQIWDASSYSRFRTIHPPLYRGTSVLLVAYNPMIETTFRNIQRWLEEADIHLSSPAIRMLVEHTSSHDRPREVPIGAGKEMAESLGLLYGEVDSTFERYNDDILKLLADELHFAFPLDDVQPSSRPPQPPLKTSSGDIRIKYPIVLSLLFLFFVVVFFFC</sequence>
<dbReference type="PROSITE" id="PS51419">
    <property type="entry name" value="RAB"/>
    <property type="match status" value="1"/>
</dbReference>